<dbReference type="GO" id="GO:0005524">
    <property type="term" value="F:ATP binding"/>
    <property type="evidence" value="ECO:0007669"/>
    <property type="project" value="UniProtKB-UniRule"/>
</dbReference>
<dbReference type="InterPro" id="IPR001611">
    <property type="entry name" value="Leu-rich_rpt"/>
</dbReference>
<dbReference type="GO" id="GO:0051707">
    <property type="term" value="P:response to other organism"/>
    <property type="evidence" value="ECO:0007669"/>
    <property type="project" value="UniProtKB-ARBA"/>
</dbReference>
<dbReference type="STRING" id="542762.A0A4S4DK64"/>
<comment type="subcellular location">
    <subcellularLocation>
        <location evidence="1">Cell membrane</location>
        <topology evidence="1">Single-pass membrane protein</topology>
    </subcellularLocation>
</comment>
<evidence type="ECO:0000256" key="8">
    <source>
        <dbReference type="ARBA" id="ARBA00022679"/>
    </source>
</evidence>
<dbReference type="FunFam" id="3.80.10.10:FF:000233">
    <property type="entry name" value="Leucine-rich repeat receptor-like protein kinase TDR"/>
    <property type="match status" value="1"/>
</dbReference>
<feature type="transmembrane region" description="Helical" evidence="22">
    <location>
        <begin position="12"/>
        <end position="33"/>
    </location>
</feature>
<evidence type="ECO:0000256" key="2">
    <source>
        <dbReference type="ARBA" id="ARBA00008684"/>
    </source>
</evidence>
<dbReference type="InterPro" id="IPR008271">
    <property type="entry name" value="Ser/Thr_kinase_AS"/>
</dbReference>
<keyword evidence="13" id="KW-0418">Kinase</keyword>
<dbReference type="FunFam" id="1.10.510.10:FF:000358">
    <property type="entry name" value="Putative leucine-rich repeat receptor-like serine/threonine-protein kinase"/>
    <property type="match status" value="1"/>
</dbReference>
<evidence type="ECO:0000256" key="5">
    <source>
        <dbReference type="ARBA" id="ARBA00022527"/>
    </source>
</evidence>
<keyword evidence="6" id="KW-0597">Phosphoprotein</keyword>
<comment type="similarity">
    <text evidence="2">Belongs to the protein kinase superfamily. Ser/Thr protein kinase family.</text>
</comment>
<evidence type="ECO:0000256" key="12">
    <source>
        <dbReference type="ARBA" id="ARBA00022741"/>
    </source>
</evidence>
<feature type="transmembrane region" description="Helical" evidence="22">
    <location>
        <begin position="576"/>
        <end position="600"/>
    </location>
</feature>
<evidence type="ECO:0000256" key="18">
    <source>
        <dbReference type="ARBA" id="ARBA00023180"/>
    </source>
</evidence>
<dbReference type="PROSITE" id="PS00108">
    <property type="entry name" value="PROTEIN_KINASE_ST"/>
    <property type="match status" value="1"/>
</dbReference>
<evidence type="ECO:0000313" key="24">
    <source>
        <dbReference type="EMBL" id="THG02386.1"/>
    </source>
</evidence>
<dbReference type="GO" id="GO:0005886">
    <property type="term" value="C:plasma membrane"/>
    <property type="evidence" value="ECO:0007669"/>
    <property type="project" value="UniProtKB-SubCell"/>
</dbReference>
<dbReference type="InterPro" id="IPR055414">
    <property type="entry name" value="LRR_R13L4/SHOC2-like"/>
</dbReference>
<evidence type="ECO:0000256" key="15">
    <source>
        <dbReference type="ARBA" id="ARBA00022989"/>
    </source>
</evidence>
<keyword evidence="4" id="KW-1003">Cell membrane</keyword>
<evidence type="ECO:0000256" key="11">
    <source>
        <dbReference type="ARBA" id="ARBA00022737"/>
    </source>
</evidence>
<dbReference type="FunFam" id="3.80.10.10:FF:000565">
    <property type="entry name" value="Leucine-rich repeat receptor-like kinase protein FLORAL ORGAN NUMBER1"/>
    <property type="match status" value="1"/>
</dbReference>
<evidence type="ECO:0000256" key="17">
    <source>
        <dbReference type="ARBA" id="ARBA00023170"/>
    </source>
</evidence>
<gene>
    <name evidence="24" type="ORF">TEA_004318</name>
</gene>
<dbReference type="SUPFAM" id="SSF52058">
    <property type="entry name" value="L domain-like"/>
    <property type="match status" value="1"/>
</dbReference>
<evidence type="ECO:0000256" key="16">
    <source>
        <dbReference type="ARBA" id="ARBA00023136"/>
    </source>
</evidence>
<dbReference type="Gene3D" id="1.10.510.10">
    <property type="entry name" value="Transferase(Phosphotransferase) domain 1"/>
    <property type="match status" value="1"/>
</dbReference>
<dbReference type="GO" id="GO:0006952">
    <property type="term" value="P:defense response"/>
    <property type="evidence" value="ECO:0007669"/>
    <property type="project" value="UniProtKB-ARBA"/>
</dbReference>
<dbReference type="Pfam" id="PF00560">
    <property type="entry name" value="LRR_1"/>
    <property type="match status" value="1"/>
</dbReference>
<comment type="catalytic activity">
    <reaction evidence="19">
        <text>L-threonyl-[protein] + ATP = O-phospho-L-threonyl-[protein] + ADP + H(+)</text>
        <dbReference type="Rhea" id="RHEA:46608"/>
        <dbReference type="Rhea" id="RHEA-COMP:11060"/>
        <dbReference type="Rhea" id="RHEA-COMP:11605"/>
        <dbReference type="ChEBI" id="CHEBI:15378"/>
        <dbReference type="ChEBI" id="CHEBI:30013"/>
        <dbReference type="ChEBI" id="CHEBI:30616"/>
        <dbReference type="ChEBI" id="CHEBI:61977"/>
        <dbReference type="ChEBI" id="CHEBI:456216"/>
        <dbReference type="EC" id="2.7.11.1"/>
    </reaction>
</comment>
<evidence type="ECO:0000256" key="13">
    <source>
        <dbReference type="ARBA" id="ARBA00022777"/>
    </source>
</evidence>
<dbReference type="Pfam" id="PF07714">
    <property type="entry name" value="PK_Tyr_Ser-Thr"/>
    <property type="match status" value="1"/>
</dbReference>
<dbReference type="PANTHER" id="PTHR27008">
    <property type="entry name" value="OS04G0122200 PROTEIN"/>
    <property type="match status" value="1"/>
</dbReference>
<evidence type="ECO:0000256" key="22">
    <source>
        <dbReference type="SAM" id="Phobius"/>
    </source>
</evidence>
<dbReference type="InterPro" id="IPR017441">
    <property type="entry name" value="Protein_kinase_ATP_BS"/>
</dbReference>
<keyword evidence="25" id="KW-1185">Reference proteome</keyword>
<dbReference type="EMBL" id="SDRB02011207">
    <property type="protein sequence ID" value="THG02386.1"/>
    <property type="molecule type" value="Genomic_DNA"/>
</dbReference>
<keyword evidence="9 22" id="KW-0812">Transmembrane</keyword>
<evidence type="ECO:0000256" key="14">
    <source>
        <dbReference type="ARBA" id="ARBA00022840"/>
    </source>
</evidence>
<keyword evidence="5" id="KW-0723">Serine/threonine-protein kinase</keyword>
<dbReference type="FunFam" id="3.80.10.10:FF:000383">
    <property type="entry name" value="Leucine-rich repeat receptor protein kinase EMS1"/>
    <property type="match status" value="1"/>
</dbReference>
<evidence type="ECO:0000256" key="9">
    <source>
        <dbReference type="ARBA" id="ARBA00022692"/>
    </source>
</evidence>
<keyword evidence="18" id="KW-0325">Glycoprotein</keyword>
<feature type="binding site" evidence="21">
    <location>
        <position position="663"/>
    </location>
    <ligand>
        <name>ATP</name>
        <dbReference type="ChEBI" id="CHEBI:30616"/>
    </ligand>
</feature>
<evidence type="ECO:0000256" key="3">
    <source>
        <dbReference type="ARBA" id="ARBA00012513"/>
    </source>
</evidence>
<accession>A0A4S4DK64</accession>
<dbReference type="Proteomes" id="UP000306102">
    <property type="component" value="Unassembled WGS sequence"/>
</dbReference>
<dbReference type="Gene3D" id="3.80.10.10">
    <property type="entry name" value="Ribonuclease Inhibitor"/>
    <property type="match status" value="2"/>
</dbReference>
<dbReference type="PROSITE" id="PS50011">
    <property type="entry name" value="PROTEIN_KINASE_DOM"/>
    <property type="match status" value="1"/>
</dbReference>
<evidence type="ECO:0000313" key="25">
    <source>
        <dbReference type="Proteomes" id="UP000306102"/>
    </source>
</evidence>
<evidence type="ECO:0000256" key="21">
    <source>
        <dbReference type="PROSITE-ProRule" id="PRU10141"/>
    </source>
</evidence>
<keyword evidence="14 21" id="KW-0067">ATP-binding</keyword>
<evidence type="ECO:0000256" key="10">
    <source>
        <dbReference type="ARBA" id="ARBA00022729"/>
    </source>
</evidence>
<dbReference type="SUPFAM" id="SSF52047">
    <property type="entry name" value="RNI-like"/>
    <property type="match status" value="2"/>
</dbReference>
<dbReference type="PROSITE" id="PS00107">
    <property type="entry name" value="PROTEIN_KINASE_ATP"/>
    <property type="match status" value="1"/>
</dbReference>
<dbReference type="SMART" id="SM00369">
    <property type="entry name" value="LRR_TYP"/>
    <property type="match status" value="5"/>
</dbReference>
<keyword evidence="11" id="KW-0677">Repeat</keyword>
<keyword evidence="7" id="KW-0433">Leucine-rich repeat</keyword>
<keyword evidence="10" id="KW-0732">Signal</keyword>
<dbReference type="InterPro" id="IPR003591">
    <property type="entry name" value="Leu-rich_rpt_typical-subtyp"/>
</dbReference>
<comment type="caution">
    <text evidence="24">The sequence shown here is derived from an EMBL/GenBank/DDBJ whole genome shotgun (WGS) entry which is preliminary data.</text>
</comment>
<dbReference type="Gene3D" id="3.30.200.20">
    <property type="entry name" value="Phosphorylase Kinase, domain 1"/>
    <property type="match status" value="1"/>
</dbReference>
<dbReference type="InterPro" id="IPR032675">
    <property type="entry name" value="LRR_dom_sf"/>
</dbReference>
<dbReference type="EC" id="2.7.11.1" evidence="3"/>
<evidence type="ECO:0000256" key="6">
    <source>
        <dbReference type="ARBA" id="ARBA00022553"/>
    </source>
</evidence>
<name>A0A4S4DK64_CAMSN</name>
<feature type="domain" description="Protein kinase" evidence="23">
    <location>
        <begin position="633"/>
        <end position="909"/>
    </location>
</feature>
<keyword evidence="12 21" id="KW-0547">Nucleotide-binding</keyword>
<keyword evidence="15 22" id="KW-1133">Transmembrane helix</keyword>
<dbReference type="SUPFAM" id="SSF56112">
    <property type="entry name" value="Protein kinase-like (PK-like)"/>
    <property type="match status" value="1"/>
</dbReference>
<organism evidence="24 25">
    <name type="scientific">Camellia sinensis var. sinensis</name>
    <name type="common">China tea</name>
    <dbReference type="NCBI Taxonomy" id="542762"/>
    <lineage>
        <taxon>Eukaryota</taxon>
        <taxon>Viridiplantae</taxon>
        <taxon>Streptophyta</taxon>
        <taxon>Embryophyta</taxon>
        <taxon>Tracheophyta</taxon>
        <taxon>Spermatophyta</taxon>
        <taxon>Magnoliopsida</taxon>
        <taxon>eudicotyledons</taxon>
        <taxon>Gunneridae</taxon>
        <taxon>Pentapetalae</taxon>
        <taxon>asterids</taxon>
        <taxon>Ericales</taxon>
        <taxon>Theaceae</taxon>
        <taxon>Camellia</taxon>
    </lineage>
</organism>
<dbReference type="InterPro" id="IPR051809">
    <property type="entry name" value="Plant_receptor-like_S/T_kinase"/>
</dbReference>
<reference evidence="24 25" key="1">
    <citation type="journal article" date="2018" name="Proc. Natl. Acad. Sci. U.S.A.">
        <title>Draft genome sequence of Camellia sinensis var. sinensis provides insights into the evolution of the tea genome and tea quality.</title>
        <authorList>
            <person name="Wei C."/>
            <person name="Yang H."/>
            <person name="Wang S."/>
            <person name="Zhao J."/>
            <person name="Liu C."/>
            <person name="Gao L."/>
            <person name="Xia E."/>
            <person name="Lu Y."/>
            <person name="Tai Y."/>
            <person name="She G."/>
            <person name="Sun J."/>
            <person name="Cao H."/>
            <person name="Tong W."/>
            <person name="Gao Q."/>
            <person name="Li Y."/>
            <person name="Deng W."/>
            <person name="Jiang X."/>
            <person name="Wang W."/>
            <person name="Chen Q."/>
            <person name="Zhang S."/>
            <person name="Li H."/>
            <person name="Wu J."/>
            <person name="Wang P."/>
            <person name="Li P."/>
            <person name="Shi C."/>
            <person name="Zheng F."/>
            <person name="Jian J."/>
            <person name="Huang B."/>
            <person name="Shan D."/>
            <person name="Shi M."/>
            <person name="Fang C."/>
            <person name="Yue Y."/>
            <person name="Li F."/>
            <person name="Li D."/>
            <person name="Wei S."/>
            <person name="Han B."/>
            <person name="Jiang C."/>
            <person name="Yin Y."/>
            <person name="Xia T."/>
            <person name="Zhang Z."/>
            <person name="Bennetzen J.L."/>
            <person name="Zhao S."/>
            <person name="Wan X."/>
        </authorList>
    </citation>
    <scope>NUCLEOTIDE SEQUENCE [LARGE SCALE GENOMIC DNA]</scope>
    <source>
        <strain evidence="25">cv. Shuchazao</strain>
        <tissue evidence="24">Leaf</tissue>
    </source>
</reference>
<evidence type="ECO:0000256" key="20">
    <source>
        <dbReference type="ARBA" id="ARBA00048679"/>
    </source>
</evidence>
<evidence type="ECO:0000256" key="4">
    <source>
        <dbReference type="ARBA" id="ARBA00022475"/>
    </source>
</evidence>
<dbReference type="Pfam" id="PF08263">
    <property type="entry name" value="LRRNT_2"/>
    <property type="match status" value="1"/>
</dbReference>
<evidence type="ECO:0000256" key="1">
    <source>
        <dbReference type="ARBA" id="ARBA00004162"/>
    </source>
</evidence>
<dbReference type="InterPro" id="IPR000719">
    <property type="entry name" value="Prot_kinase_dom"/>
</dbReference>
<dbReference type="GO" id="GO:0009791">
    <property type="term" value="P:post-embryonic development"/>
    <property type="evidence" value="ECO:0007669"/>
    <property type="project" value="UniProtKB-ARBA"/>
</dbReference>
<keyword evidence="8" id="KW-0808">Transferase</keyword>
<protein>
    <recommendedName>
        <fullName evidence="3">non-specific serine/threonine protein kinase</fullName>
        <ecNumber evidence="3">2.7.11.1</ecNumber>
    </recommendedName>
</protein>
<dbReference type="AlphaFoldDB" id="A0A4S4DK64"/>
<keyword evidence="16 22" id="KW-0472">Membrane</keyword>
<sequence>MEQNTMLYRPSSFLLFPYIIIIFYMNSVPTFGFTNETDMQALLAIKNGIQEDPFKVFSSWNSSHHFCKWQGVTCSQRHHQRVCALNLSSLKLSGSLSPHIGNLTFLRVIDLVDNNFHGVIPQAVGRLFRVRSLYLGNNSFKGEFPVNVTHCSDLRVINLIKNNLSGKVPTQLGSLPKLEYLDLTLNHFIATIPPALGNLSALRWLYMLTNNLQGQIPIELGKLSNLEVLQLSDNKLTGTIPSALFNISKIHYLALASNQFHGSLPPNLGLVFPKLETILMGANWFSGTIPGSLANASGLILISFAENSFTGGIPQNLGDLQQLEVLQFGGNPLAAEKANDLHFLTTLTNCTKLRWLVLYNNQLGGVLPTLIGNMSTKFVGLNLDQNYISGSIPPEIGKIVNLDLLTLNDNHLTGNIPNSIGKFKMMQEVYLSNNKISGKIPATFGNMSKLSILELNQNMLDASIPVSLGNCTNLQGLDLSQNRLTGMIPRQIVGLPSLTLGLSVAQNFLAGPLPSELNLSYNRFEGEVPSEGVFSNISAFSITGNNKLCGGNKALQLPACPTKILKKQKKHLSNRVLIIAISVPVCIILLLACICVTLYWKKRLKVKTISTLSLGNQYPNLSYAELLQATEGFSSRNLIGEGSYGTVYKGILNSETIRAIAVKVLNLQVRGASKSFLAECEALRNIRHRNLVKIITACSSIDFKGNEFKALVFEYKSNGSLESWLHSRSANEEDSRNLSLVQRLNIAVDVASALDYLHNHCETPVIHCDLKPSNVLLDDDLSARVSDFGLARICLTETSASTHTHSSTSSRIRGTIGYMAPEYAVGGEASIKGDVYSYGIVLLEMFTGKRPTDNMFTDNFNLHNHVKMAAAEQVMEIVDPSLISEGPTESNRTTGSSRGNVVRTLKCLG</sequence>
<dbReference type="SMART" id="SM00220">
    <property type="entry name" value="S_TKc"/>
    <property type="match status" value="1"/>
</dbReference>
<keyword evidence="17" id="KW-0675">Receptor</keyword>
<evidence type="ECO:0000259" key="23">
    <source>
        <dbReference type="PROSITE" id="PS50011"/>
    </source>
</evidence>
<proteinExistence type="inferred from homology"/>
<dbReference type="InterPro" id="IPR011009">
    <property type="entry name" value="Kinase-like_dom_sf"/>
</dbReference>
<evidence type="ECO:0000256" key="19">
    <source>
        <dbReference type="ARBA" id="ARBA00047899"/>
    </source>
</evidence>
<dbReference type="InterPro" id="IPR001245">
    <property type="entry name" value="Ser-Thr/Tyr_kinase_cat_dom"/>
</dbReference>
<evidence type="ECO:0000256" key="7">
    <source>
        <dbReference type="ARBA" id="ARBA00022614"/>
    </source>
</evidence>
<comment type="catalytic activity">
    <reaction evidence="20">
        <text>L-seryl-[protein] + ATP = O-phospho-L-seryl-[protein] + ADP + H(+)</text>
        <dbReference type="Rhea" id="RHEA:17989"/>
        <dbReference type="Rhea" id="RHEA-COMP:9863"/>
        <dbReference type="Rhea" id="RHEA-COMP:11604"/>
        <dbReference type="ChEBI" id="CHEBI:15378"/>
        <dbReference type="ChEBI" id="CHEBI:29999"/>
        <dbReference type="ChEBI" id="CHEBI:30616"/>
        <dbReference type="ChEBI" id="CHEBI:83421"/>
        <dbReference type="ChEBI" id="CHEBI:456216"/>
        <dbReference type="EC" id="2.7.11.1"/>
    </reaction>
</comment>
<dbReference type="Pfam" id="PF23598">
    <property type="entry name" value="LRR_14"/>
    <property type="match status" value="1"/>
</dbReference>
<dbReference type="FunFam" id="3.30.200.20:FF:000432">
    <property type="entry name" value="LRR receptor-like serine/threonine-protein kinase EFR"/>
    <property type="match status" value="1"/>
</dbReference>
<dbReference type="PANTHER" id="PTHR27008:SF499">
    <property type="entry name" value="OS06G0581500 PROTEIN"/>
    <property type="match status" value="1"/>
</dbReference>
<dbReference type="InterPro" id="IPR013210">
    <property type="entry name" value="LRR_N_plant-typ"/>
</dbReference>
<dbReference type="GO" id="GO:0004674">
    <property type="term" value="F:protein serine/threonine kinase activity"/>
    <property type="evidence" value="ECO:0007669"/>
    <property type="project" value="UniProtKB-KW"/>
</dbReference>
<dbReference type="Pfam" id="PF13855">
    <property type="entry name" value="LRR_8"/>
    <property type="match status" value="1"/>
</dbReference>